<protein>
    <submittedName>
        <fullName evidence="1">Uncharacterized protein</fullName>
    </submittedName>
</protein>
<comment type="caution">
    <text evidence="1">The sequence shown here is derived from an EMBL/GenBank/DDBJ whole genome shotgun (WGS) entry which is preliminary data.</text>
</comment>
<name>A0A0F9C0J0_9ZZZZ</name>
<reference evidence="1" key="1">
    <citation type="journal article" date="2015" name="Nature">
        <title>Complex archaea that bridge the gap between prokaryotes and eukaryotes.</title>
        <authorList>
            <person name="Spang A."/>
            <person name="Saw J.H."/>
            <person name="Jorgensen S.L."/>
            <person name="Zaremba-Niedzwiedzka K."/>
            <person name="Martijn J."/>
            <person name="Lind A.E."/>
            <person name="van Eijk R."/>
            <person name="Schleper C."/>
            <person name="Guy L."/>
            <person name="Ettema T.J."/>
        </authorList>
    </citation>
    <scope>NUCLEOTIDE SEQUENCE</scope>
</reference>
<proteinExistence type="predicted"/>
<evidence type="ECO:0000313" key="1">
    <source>
        <dbReference type="EMBL" id="KKK90206.1"/>
    </source>
</evidence>
<dbReference type="EMBL" id="LAZR01049199">
    <property type="protein sequence ID" value="KKK90206.1"/>
    <property type="molecule type" value="Genomic_DNA"/>
</dbReference>
<sequence length="261" mass="29900">MKRGRLNMKRHAQMSLFTYISANEWNNDFIAQGIQAGQITGTSDASPLEGKNAILTVDNPNEPGFASPEVTFPFYIVKFIKHLIEVRADYDDDTPALGELVEGWVDLPREEFPETYEQFTPEQLQELGMYGSFVLSITPEEIQEVLYVEGNPETGKQTKVQRIYPTSELVFESPEYASKKRKKKKTIEEQYPWPGGEYTQNPQQWTNTVNQINASKGRLSGSSTEEYAQFKEAWLDMGVDIDKMAWLTESEWINRRATFGE</sequence>
<dbReference type="AlphaFoldDB" id="A0A0F9C0J0"/>
<accession>A0A0F9C0J0</accession>
<gene>
    <name evidence="1" type="ORF">LCGC14_2725410</name>
</gene>
<organism evidence="1">
    <name type="scientific">marine sediment metagenome</name>
    <dbReference type="NCBI Taxonomy" id="412755"/>
    <lineage>
        <taxon>unclassified sequences</taxon>
        <taxon>metagenomes</taxon>
        <taxon>ecological metagenomes</taxon>
    </lineage>
</organism>